<dbReference type="RefSeq" id="WP_258499562.1">
    <property type="nucleotide sequence ID" value="NZ_JANSKA010000006.1"/>
</dbReference>
<protein>
    <submittedName>
        <fullName evidence="1">Uncharacterized protein</fullName>
    </submittedName>
</protein>
<dbReference type="EMBL" id="JANSKA010000006">
    <property type="protein sequence ID" value="MCR9037137.1"/>
    <property type="molecule type" value="Genomic_DNA"/>
</dbReference>
<sequence>MAAGEVDLRVVGALDGDAGNSLGRERVVRTAIAAIERSRTAYGVRDIALGAIGLDGSGGIGKRTVCCITSGDLYRPSLCERERGEDKRRCADN</sequence>
<dbReference type="Proteomes" id="UP001204320">
    <property type="component" value="Unassembled WGS sequence"/>
</dbReference>
<organism evidence="1 2">
    <name type="scientific">Tractidigestivibacter montrealensis</name>
    <dbReference type="NCBI Taxonomy" id="2972466"/>
    <lineage>
        <taxon>Bacteria</taxon>
        <taxon>Bacillati</taxon>
        <taxon>Actinomycetota</taxon>
        <taxon>Coriobacteriia</taxon>
        <taxon>Coriobacteriales</taxon>
        <taxon>Atopobiaceae</taxon>
        <taxon>Tractidigestivibacter</taxon>
    </lineage>
</organism>
<gene>
    <name evidence="1" type="ORF">NVS32_09280</name>
</gene>
<proteinExistence type="predicted"/>
<accession>A0ABT1ZAA9</accession>
<keyword evidence="2" id="KW-1185">Reference proteome</keyword>
<evidence type="ECO:0000313" key="1">
    <source>
        <dbReference type="EMBL" id="MCR9037137.1"/>
    </source>
</evidence>
<name>A0ABT1ZAA9_9ACTN</name>
<reference evidence="1 2" key="1">
    <citation type="submission" date="2022-08" db="EMBL/GenBank/DDBJ databases">
        <title>Tractidigestivibacter montrealensis type strain KD21.</title>
        <authorList>
            <person name="Diop K."/>
            <person name="Richard C."/>
            <person name="Routy B."/>
        </authorList>
    </citation>
    <scope>NUCLEOTIDE SEQUENCE [LARGE SCALE GENOMIC DNA]</scope>
    <source>
        <strain evidence="1 2">KD21</strain>
    </source>
</reference>
<evidence type="ECO:0000313" key="2">
    <source>
        <dbReference type="Proteomes" id="UP001204320"/>
    </source>
</evidence>
<comment type="caution">
    <text evidence="1">The sequence shown here is derived from an EMBL/GenBank/DDBJ whole genome shotgun (WGS) entry which is preliminary data.</text>
</comment>